<dbReference type="PANTHER" id="PTHR42978">
    <property type="entry name" value="QUORUM-QUENCHING LACTONASE YTNP-RELATED-RELATED"/>
    <property type="match status" value="1"/>
</dbReference>
<name>A0AA38XXZ3_9EURO</name>
<proteinExistence type="inferred from homology"/>
<comment type="cofactor">
    <cofactor evidence="1">
        <name>Zn(2+)</name>
        <dbReference type="ChEBI" id="CHEBI:29105"/>
    </cofactor>
</comment>
<sequence>MAYKAKTPLPVPKSEDAFVKVVPFDTAWMKSRADLAIEGLKGTVRQTSWRFYITHPSTNTKMWFDLGVSHASLARADLTMYPPRIQRVQHKVFNTEAAATSPAEDIESLGEDPKDVKYIIVSHGHWDHIFPAKSYHPNARLFCGKGSFEYSTPCWPTEADSTFDGRVWDPKISELPIEEFPSPSEAPDKWQPLGPYKNALDFFGDGSFWVIDAPGHCLGNIAALARMKNKAGETKWAFLGGDCFHCHHFVYYPEAPFGKGVSVVPTNTFHENMEEAREIIRQTAELKKGEGNNALIWIAHCDSLEGIWEF</sequence>
<organism evidence="7 8">
    <name type="scientific">Knufia peltigerae</name>
    <dbReference type="NCBI Taxonomy" id="1002370"/>
    <lineage>
        <taxon>Eukaryota</taxon>
        <taxon>Fungi</taxon>
        <taxon>Dikarya</taxon>
        <taxon>Ascomycota</taxon>
        <taxon>Pezizomycotina</taxon>
        <taxon>Eurotiomycetes</taxon>
        <taxon>Chaetothyriomycetidae</taxon>
        <taxon>Chaetothyriales</taxon>
        <taxon>Trichomeriaceae</taxon>
        <taxon>Knufia</taxon>
    </lineage>
</organism>
<evidence type="ECO:0000313" key="8">
    <source>
        <dbReference type="Proteomes" id="UP001172681"/>
    </source>
</evidence>
<gene>
    <name evidence="7" type="ORF">H2204_009457</name>
</gene>
<protein>
    <recommendedName>
        <fullName evidence="6">Metallo-beta-lactamase domain-containing protein</fullName>
    </recommendedName>
</protein>
<dbReference type="InterPro" id="IPR051013">
    <property type="entry name" value="MBL_superfamily_lactonases"/>
</dbReference>
<dbReference type="Pfam" id="PF00753">
    <property type="entry name" value="Lactamase_B"/>
    <property type="match status" value="1"/>
</dbReference>
<dbReference type="Proteomes" id="UP001172681">
    <property type="component" value="Unassembled WGS sequence"/>
</dbReference>
<evidence type="ECO:0000313" key="7">
    <source>
        <dbReference type="EMBL" id="KAJ9628197.1"/>
    </source>
</evidence>
<dbReference type="EMBL" id="JAPDRN010000074">
    <property type="protein sequence ID" value="KAJ9628197.1"/>
    <property type="molecule type" value="Genomic_DNA"/>
</dbReference>
<dbReference type="AlphaFoldDB" id="A0AA38XXZ3"/>
<feature type="domain" description="Metallo-beta-lactamase" evidence="6">
    <location>
        <begin position="104"/>
        <end position="130"/>
    </location>
</feature>
<evidence type="ECO:0000259" key="6">
    <source>
        <dbReference type="Pfam" id="PF00753"/>
    </source>
</evidence>
<keyword evidence="5" id="KW-0862">Zinc</keyword>
<accession>A0AA38XXZ3</accession>
<dbReference type="InterPro" id="IPR036866">
    <property type="entry name" value="RibonucZ/Hydroxyglut_hydro"/>
</dbReference>
<comment type="caution">
    <text evidence="7">The sequence shown here is derived from an EMBL/GenBank/DDBJ whole genome shotgun (WGS) entry which is preliminary data.</text>
</comment>
<dbReference type="PANTHER" id="PTHR42978:SF2">
    <property type="entry name" value="102 KBASES UNSTABLE REGION: FROM 1 TO 119443"/>
    <property type="match status" value="1"/>
</dbReference>
<reference evidence="7" key="1">
    <citation type="submission" date="2022-10" db="EMBL/GenBank/DDBJ databases">
        <title>Culturing micro-colonial fungi from biological soil crusts in the Mojave desert and describing Neophaeococcomyces mojavensis, and introducing the new genera and species Taxawa tesnikishii.</title>
        <authorList>
            <person name="Kurbessoian T."/>
            <person name="Stajich J.E."/>
        </authorList>
    </citation>
    <scope>NUCLEOTIDE SEQUENCE</scope>
    <source>
        <strain evidence="7">TK_35</strain>
    </source>
</reference>
<evidence type="ECO:0000256" key="1">
    <source>
        <dbReference type="ARBA" id="ARBA00001947"/>
    </source>
</evidence>
<dbReference type="CDD" id="cd07730">
    <property type="entry name" value="metallo-hydrolase-like_MBL-fold"/>
    <property type="match status" value="1"/>
</dbReference>
<keyword evidence="4" id="KW-0378">Hydrolase</keyword>
<keyword evidence="8" id="KW-1185">Reference proteome</keyword>
<dbReference type="GO" id="GO:0016787">
    <property type="term" value="F:hydrolase activity"/>
    <property type="evidence" value="ECO:0007669"/>
    <property type="project" value="UniProtKB-KW"/>
</dbReference>
<dbReference type="Gene3D" id="3.60.15.10">
    <property type="entry name" value="Ribonuclease Z/Hydroxyacylglutathione hydrolase-like"/>
    <property type="match status" value="1"/>
</dbReference>
<dbReference type="InterPro" id="IPR001279">
    <property type="entry name" value="Metallo-B-lactamas"/>
</dbReference>
<evidence type="ECO:0000256" key="3">
    <source>
        <dbReference type="ARBA" id="ARBA00022723"/>
    </source>
</evidence>
<keyword evidence="3" id="KW-0479">Metal-binding</keyword>
<dbReference type="SUPFAM" id="SSF56281">
    <property type="entry name" value="Metallo-hydrolase/oxidoreductase"/>
    <property type="match status" value="1"/>
</dbReference>
<evidence type="ECO:0000256" key="5">
    <source>
        <dbReference type="ARBA" id="ARBA00022833"/>
    </source>
</evidence>
<evidence type="ECO:0000256" key="2">
    <source>
        <dbReference type="ARBA" id="ARBA00007749"/>
    </source>
</evidence>
<dbReference type="GO" id="GO:0046872">
    <property type="term" value="F:metal ion binding"/>
    <property type="evidence" value="ECO:0007669"/>
    <property type="project" value="UniProtKB-KW"/>
</dbReference>
<evidence type="ECO:0000256" key="4">
    <source>
        <dbReference type="ARBA" id="ARBA00022801"/>
    </source>
</evidence>
<comment type="similarity">
    <text evidence="2">Belongs to the metallo-beta-lactamase superfamily.</text>
</comment>